<dbReference type="AlphaFoldDB" id="A0A843XKE4"/>
<keyword evidence="3" id="KW-1185">Reference proteome</keyword>
<dbReference type="EMBL" id="NMUH01009609">
    <property type="protein sequence ID" value="MQM20228.1"/>
    <property type="molecule type" value="Genomic_DNA"/>
</dbReference>
<dbReference type="Proteomes" id="UP000652761">
    <property type="component" value="Unassembled WGS sequence"/>
</dbReference>
<feature type="compositionally biased region" description="Low complexity" evidence="1">
    <location>
        <begin position="1"/>
        <end position="22"/>
    </location>
</feature>
<reference evidence="2" key="1">
    <citation type="submission" date="2017-07" db="EMBL/GenBank/DDBJ databases">
        <title>Taro Niue Genome Assembly and Annotation.</title>
        <authorList>
            <person name="Atibalentja N."/>
            <person name="Keating K."/>
            <person name="Fields C.J."/>
        </authorList>
    </citation>
    <scope>NUCLEOTIDE SEQUENCE</scope>
    <source>
        <strain evidence="2">Niue_2</strain>
        <tissue evidence="2">Leaf</tissue>
    </source>
</reference>
<comment type="caution">
    <text evidence="2">The sequence shown here is derived from an EMBL/GenBank/DDBJ whole genome shotgun (WGS) entry which is preliminary data.</text>
</comment>
<gene>
    <name evidence="2" type="ORF">Taro_053244</name>
</gene>
<proteinExistence type="predicted"/>
<sequence>MKKKWSSGVDTRSSSVDTSPSSQRTQLTGLYCVSTQPQVVSTLDPVPRRPVWQFWTAYIDFVLVVSPHPLLVSTQCFKP</sequence>
<evidence type="ECO:0000313" key="2">
    <source>
        <dbReference type="EMBL" id="MQM20228.1"/>
    </source>
</evidence>
<protein>
    <submittedName>
        <fullName evidence="2">Uncharacterized protein</fullName>
    </submittedName>
</protein>
<name>A0A843XKE4_COLES</name>
<feature type="region of interest" description="Disordered" evidence="1">
    <location>
        <begin position="1"/>
        <end position="24"/>
    </location>
</feature>
<accession>A0A843XKE4</accession>
<evidence type="ECO:0000313" key="3">
    <source>
        <dbReference type="Proteomes" id="UP000652761"/>
    </source>
</evidence>
<organism evidence="2 3">
    <name type="scientific">Colocasia esculenta</name>
    <name type="common">Wild taro</name>
    <name type="synonym">Arum esculentum</name>
    <dbReference type="NCBI Taxonomy" id="4460"/>
    <lineage>
        <taxon>Eukaryota</taxon>
        <taxon>Viridiplantae</taxon>
        <taxon>Streptophyta</taxon>
        <taxon>Embryophyta</taxon>
        <taxon>Tracheophyta</taxon>
        <taxon>Spermatophyta</taxon>
        <taxon>Magnoliopsida</taxon>
        <taxon>Liliopsida</taxon>
        <taxon>Araceae</taxon>
        <taxon>Aroideae</taxon>
        <taxon>Colocasieae</taxon>
        <taxon>Colocasia</taxon>
    </lineage>
</organism>
<evidence type="ECO:0000256" key="1">
    <source>
        <dbReference type="SAM" id="MobiDB-lite"/>
    </source>
</evidence>